<evidence type="ECO:0000259" key="2">
    <source>
        <dbReference type="PROSITE" id="PS50405"/>
    </source>
</evidence>
<evidence type="ECO:0000313" key="3">
    <source>
        <dbReference type="EMBL" id="MBW8640661.1"/>
    </source>
</evidence>
<dbReference type="SUPFAM" id="SSF52833">
    <property type="entry name" value="Thioredoxin-like"/>
    <property type="match status" value="1"/>
</dbReference>
<evidence type="ECO:0000259" key="1">
    <source>
        <dbReference type="PROSITE" id="PS50404"/>
    </source>
</evidence>
<keyword evidence="4" id="KW-1185">Reference proteome</keyword>
<dbReference type="SFLD" id="SFLDG00358">
    <property type="entry name" value="Main_(cytGST)"/>
    <property type="match status" value="1"/>
</dbReference>
<dbReference type="Gene3D" id="1.20.1050.10">
    <property type="match status" value="1"/>
</dbReference>
<dbReference type="AlphaFoldDB" id="A0AAE2ZR92"/>
<feature type="domain" description="GST C-terminal" evidence="2">
    <location>
        <begin position="87"/>
        <end position="216"/>
    </location>
</feature>
<dbReference type="InterPro" id="IPR040079">
    <property type="entry name" value="Glutathione_S-Trfase"/>
</dbReference>
<evidence type="ECO:0000313" key="4">
    <source>
        <dbReference type="Proteomes" id="UP001196509"/>
    </source>
</evidence>
<proteinExistence type="predicted"/>
<dbReference type="PANTHER" id="PTHR44051:SF8">
    <property type="entry name" value="GLUTATHIONE S-TRANSFERASE GSTA"/>
    <property type="match status" value="1"/>
</dbReference>
<dbReference type="PROSITE" id="PS50404">
    <property type="entry name" value="GST_NTER"/>
    <property type="match status" value="1"/>
</dbReference>
<dbReference type="InterPro" id="IPR004045">
    <property type="entry name" value="Glutathione_S-Trfase_N"/>
</dbReference>
<name>A0AAE2ZR92_9HYPH</name>
<dbReference type="RefSeq" id="WP_220231388.1">
    <property type="nucleotide sequence ID" value="NZ_JAICBX010000007.1"/>
</dbReference>
<dbReference type="InterPro" id="IPR036282">
    <property type="entry name" value="Glutathione-S-Trfase_C_sf"/>
</dbReference>
<accession>A0AAE2ZR92</accession>
<dbReference type="Proteomes" id="UP001196509">
    <property type="component" value="Unassembled WGS sequence"/>
</dbReference>
<dbReference type="SUPFAM" id="SSF47616">
    <property type="entry name" value="GST C-terminal domain-like"/>
    <property type="match status" value="1"/>
</dbReference>
<dbReference type="Gene3D" id="3.40.30.10">
    <property type="entry name" value="Glutaredoxin"/>
    <property type="match status" value="1"/>
</dbReference>
<gene>
    <name evidence="3" type="ORF">K1W69_25945</name>
</gene>
<reference evidence="3" key="1">
    <citation type="submission" date="2021-08" db="EMBL/GenBank/DDBJ databases">
        <title>Hoeflea bacterium WL0058 sp. nov., isolated from the sediment.</title>
        <authorList>
            <person name="Wang L."/>
            <person name="Zhang D."/>
        </authorList>
    </citation>
    <scope>NUCLEOTIDE SEQUENCE</scope>
    <source>
        <strain evidence="3">WL0058</strain>
    </source>
</reference>
<dbReference type="Pfam" id="PF13409">
    <property type="entry name" value="GST_N_2"/>
    <property type="match status" value="1"/>
</dbReference>
<sequence length="218" mass="24450">MYTLYWEKMSGAIGPQVLLDEIGANYDRIHVDMAAGAHRNREYRSINPVARVPALKLPDGEVVGETAAITIVLGERHPDSRLVPAATDTDRSRFLFWLMVMATSGYPVFSRAWHPEQFTSDDSANETVRQTAEQQLQEFFSTIENAIEGEPYFLRRGFTALDIYLTMLTEWASDKSELFASNPRLSDLCASVGDRPSYSRVIRQHLSGEDACGNPQEG</sequence>
<protein>
    <submittedName>
        <fullName evidence="3">Glutathione S-transferase family protein</fullName>
    </submittedName>
</protein>
<dbReference type="PROSITE" id="PS50405">
    <property type="entry name" value="GST_CTER"/>
    <property type="match status" value="1"/>
</dbReference>
<comment type="caution">
    <text evidence="3">The sequence shown here is derived from an EMBL/GenBank/DDBJ whole genome shotgun (WGS) entry which is preliminary data.</text>
</comment>
<dbReference type="SFLD" id="SFLDS00019">
    <property type="entry name" value="Glutathione_Transferase_(cytos"/>
    <property type="match status" value="1"/>
</dbReference>
<dbReference type="InterPro" id="IPR010987">
    <property type="entry name" value="Glutathione-S-Trfase_C-like"/>
</dbReference>
<dbReference type="EMBL" id="JAICBX010000007">
    <property type="protein sequence ID" value="MBW8640661.1"/>
    <property type="molecule type" value="Genomic_DNA"/>
</dbReference>
<dbReference type="PANTHER" id="PTHR44051">
    <property type="entry name" value="GLUTATHIONE S-TRANSFERASE-RELATED"/>
    <property type="match status" value="1"/>
</dbReference>
<dbReference type="CDD" id="cd03057">
    <property type="entry name" value="GST_N_Beta"/>
    <property type="match status" value="1"/>
</dbReference>
<dbReference type="InterPro" id="IPR036249">
    <property type="entry name" value="Thioredoxin-like_sf"/>
</dbReference>
<feature type="domain" description="GST N-terminal" evidence="1">
    <location>
        <begin position="1"/>
        <end position="81"/>
    </location>
</feature>
<organism evidence="3 4">
    <name type="scientific">Flavimaribacter sediminis</name>
    <dbReference type="NCBI Taxonomy" id="2865987"/>
    <lineage>
        <taxon>Bacteria</taxon>
        <taxon>Pseudomonadati</taxon>
        <taxon>Pseudomonadota</taxon>
        <taxon>Alphaproteobacteria</taxon>
        <taxon>Hyphomicrobiales</taxon>
        <taxon>Rhizobiaceae</taxon>
        <taxon>Flavimaribacter</taxon>
    </lineage>
</organism>